<accession>A0A955I7C6</accession>
<dbReference type="EMBL" id="JAGQLL010000029">
    <property type="protein sequence ID" value="MCA9380100.1"/>
    <property type="molecule type" value="Genomic_DNA"/>
</dbReference>
<evidence type="ECO:0000256" key="1">
    <source>
        <dbReference type="SAM" id="Phobius"/>
    </source>
</evidence>
<protein>
    <submittedName>
        <fullName evidence="2">Uncharacterized protein</fullName>
    </submittedName>
</protein>
<feature type="transmembrane region" description="Helical" evidence="1">
    <location>
        <begin position="51"/>
        <end position="77"/>
    </location>
</feature>
<comment type="caution">
    <text evidence="2">The sequence shown here is derived from an EMBL/GenBank/DDBJ whole genome shotgun (WGS) entry which is preliminary data.</text>
</comment>
<keyword evidence="1" id="KW-1133">Transmembrane helix</keyword>
<feature type="transmembrane region" description="Helical" evidence="1">
    <location>
        <begin position="12"/>
        <end position="31"/>
    </location>
</feature>
<dbReference type="AlphaFoldDB" id="A0A955I7C6"/>
<dbReference type="Proteomes" id="UP000745577">
    <property type="component" value="Unassembled WGS sequence"/>
</dbReference>
<organism evidence="2 3">
    <name type="scientific">Candidatus Dojkabacteria bacterium</name>
    <dbReference type="NCBI Taxonomy" id="2099670"/>
    <lineage>
        <taxon>Bacteria</taxon>
        <taxon>Candidatus Dojkabacteria</taxon>
    </lineage>
</organism>
<evidence type="ECO:0000313" key="2">
    <source>
        <dbReference type="EMBL" id="MCA9380100.1"/>
    </source>
</evidence>
<feature type="transmembrane region" description="Helical" evidence="1">
    <location>
        <begin position="113"/>
        <end position="132"/>
    </location>
</feature>
<reference evidence="2" key="2">
    <citation type="journal article" date="2021" name="Microbiome">
        <title>Successional dynamics and alternative stable states in a saline activated sludge microbial community over 9 years.</title>
        <authorList>
            <person name="Wang Y."/>
            <person name="Ye J."/>
            <person name="Ju F."/>
            <person name="Liu L."/>
            <person name="Boyd J.A."/>
            <person name="Deng Y."/>
            <person name="Parks D.H."/>
            <person name="Jiang X."/>
            <person name="Yin X."/>
            <person name="Woodcroft B.J."/>
            <person name="Tyson G.W."/>
            <person name="Hugenholtz P."/>
            <person name="Polz M.F."/>
            <person name="Zhang T."/>
        </authorList>
    </citation>
    <scope>NUCLEOTIDE SEQUENCE</scope>
    <source>
        <strain evidence="2">HKST-UBA15</strain>
    </source>
</reference>
<feature type="transmembrane region" description="Helical" evidence="1">
    <location>
        <begin position="138"/>
        <end position="157"/>
    </location>
</feature>
<sequence>MKVTNFPITPIVAIIISKLLGILFASVVFGLDFEFNGIISLFGLGNLDNETMILLSSYSDLFMFTFISLILVINLMLNARTEKQQISKADLDKFLTAQQKNSLSIANKLYGHALYWLISIWITNVYVLFNTLTGKTYLWIYVLILMLTISLTLYLYYDLKREIHLAKTKVFNNDL</sequence>
<reference evidence="2" key="1">
    <citation type="submission" date="2020-04" db="EMBL/GenBank/DDBJ databases">
        <authorList>
            <person name="Zhang T."/>
        </authorList>
    </citation>
    <scope>NUCLEOTIDE SEQUENCE</scope>
    <source>
        <strain evidence="2">HKST-UBA15</strain>
    </source>
</reference>
<proteinExistence type="predicted"/>
<evidence type="ECO:0000313" key="3">
    <source>
        <dbReference type="Proteomes" id="UP000745577"/>
    </source>
</evidence>
<name>A0A955I7C6_9BACT</name>
<keyword evidence="1" id="KW-0812">Transmembrane</keyword>
<keyword evidence="1" id="KW-0472">Membrane</keyword>
<gene>
    <name evidence="2" type="ORF">KC675_02870</name>
</gene>